<evidence type="ECO:0008006" key="3">
    <source>
        <dbReference type="Google" id="ProtNLM"/>
    </source>
</evidence>
<comment type="caution">
    <text evidence="1">The sequence shown here is derived from an EMBL/GenBank/DDBJ whole genome shotgun (WGS) entry which is preliminary data.</text>
</comment>
<evidence type="ECO:0000313" key="2">
    <source>
        <dbReference type="Proteomes" id="UP000027432"/>
    </source>
</evidence>
<dbReference type="Pfam" id="PF13704">
    <property type="entry name" value="Glyco_tranf_2_4"/>
    <property type="match status" value="1"/>
</dbReference>
<sequence length="354" mass="40225">MTQSEEMPRWGVVATVDEPAALVAAYVAHHRAIGANEVHVFFDRPNPEAEALIGGVEGVFVHHSGEDGWARGWRKKRPERHQGRQKYNATRTLAETDLDWLIHCDADEFVSLVRPLEWELAKTGEQKAWLRLEVDERCYLGKTPGADIFAGAFRRRWDDFAEEGLLFYGLRARYLHKGLAGHVAGKPVVRSGRGYAIGVHFPLSHWDSTINDLPYRPSYNARLMHFDGLTPLHFLLKMLRRVTTKVKGQPVPYVNSRTAQFNEAALRAEDPHELMRLWWDVQGVRDYEAEELAEHDLLIRPQVDIAEETRALFGDAVDLSPAGFDRALIRHEAELIGRLHDVFGFDPEPLVSSA</sequence>
<organism evidence="1 2">
    <name type="scientific">Thioclava pacifica DSM 10166</name>
    <dbReference type="NCBI Taxonomy" id="1353537"/>
    <lineage>
        <taxon>Bacteria</taxon>
        <taxon>Pseudomonadati</taxon>
        <taxon>Pseudomonadota</taxon>
        <taxon>Alphaproteobacteria</taxon>
        <taxon>Rhodobacterales</taxon>
        <taxon>Paracoccaceae</taxon>
        <taxon>Thioclava</taxon>
    </lineage>
</organism>
<accession>A0A074JUR3</accession>
<dbReference type="Proteomes" id="UP000027432">
    <property type="component" value="Unassembled WGS sequence"/>
</dbReference>
<dbReference type="eggNOG" id="ENOG502Z8VQ">
    <property type="taxonomic scope" value="Bacteria"/>
</dbReference>
<dbReference type="AlphaFoldDB" id="A0A074JUR3"/>
<dbReference type="RefSeq" id="WP_051692528.1">
    <property type="nucleotide sequence ID" value="NZ_AUND01000023.1"/>
</dbReference>
<keyword evidence="2" id="KW-1185">Reference proteome</keyword>
<proteinExistence type="predicted"/>
<protein>
    <recommendedName>
        <fullName evidence="3">Glycosyl transferase family 2</fullName>
    </recommendedName>
</protein>
<dbReference type="EMBL" id="AUND01000023">
    <property type="protein sequence ID" value="KEO53082.1"/>
    <property type="molecule type" value="Genomic_DNA"/>
</dbReference>
<reference evidence="1 2" key="1">
    <citation type="submission" date="2013-07" db="EMBL/GenBank/DDBJ databases">
        <title>Thioclava pacifica DSM 10166 Genome Sequencing.</title>
        <authorList>
            <person name="Lai Q."/>
            <person name="Shao Z."/>
        </authorList>
    </citation>
    <scope>NUCLEOTIDE SEQUENCE [LARGE SCALE GENOMIC DNA]</scope>
    <source>
        <strain evidence="1 2">DSM 10166</strain>
    </source>
</reference>
<evidence type="ECO:0000313" key="1">
    <source>
        <dbReference type="EMBL" id="KEO53082.1"/>
    </source>
</evidence>
<name>A0A074JUR3_9RHOB</name>
<dbReference type="STRING" id="1353537.TP2_09075"/>
<gene>
    <name evidence="1" type="ORF">TP2_09075</name>
</gene>